<feature type="transmembrane region" description="Helical" evidence="1">
    <location>
        <begin position="303"/>
        <end position="322"/>
    </location>
</feature>
<accession>A0A9Q8TYR3</accession>
<feature type="transmembrane region" description="Helical" evidence="1">
    <location>
        <begin position="277"/>
        <end position="296"/>
    </location>
</feature>
<sequence>MSFFYQKANTGNFYNWDAIAYTMAVQLDEGKSTDEAHGYTYKTLKDEVDPGLFQTLCCTGKYRQDQFDSPENLKSMMPMYALKPGYIALIKAVKLFTGLNEYQSMKYISIFSTLIMTLLFFITFFFQKNFLQFIWIPLVFFSQFLFLAKLMTPDAITALLFLISVMFLVKNKLYTSYLLMALTLSFRPDMIVAAGLAGLLPLINKDFRMPIFNSIIFLSIYFLISASISHNGWWSHFYTSLVSTQSNLNLFDPSFDLNKYFEILIGNTLWVLNDINYIVWFSLTFIIIFMSAYFVLEKKSQWINLIALSLSLAIIIKFIIFPKVDSRVYLAILVPAIYAFSLNSLNLRERIDSK</sequence>
<evidence type="ECO:0000313" key="3">
    <source>
        <dbReference type="Proteomes" id="UP001056381"/>
    </source>
</evidence>
<feature type="transmembrane region" description="Helical" evidence="1">
    <location>
        <begin position="177"/>
        <end position="203"/>
    </location>
</feature>
<keyword evidence="1" id="KW-1133">Transmembrane helix</keyword>
<keyword evidence="1" id="KW-0472">Membrane</keyword>
<feature type="transmembrane region" description="Helical" evidence="1">
    <location>
        <begin position="155"/>
        <end position="171"/>
    </location>
</feature>
<evidence type="ECO:0000313" key="2">
    <source>
        <dbReference type="EMBL" id="URQ63435.1"/>
    </source>
</evidence>
<proteinExistence type="predicted"/>
<gene>
    <name evidence="2" type="ORF">M9B40_01360</name>
</gene>
<keyword evidence="3" id="KW-1185">Reference proteome</keyword>
<evidence type="ECO:0008006" key="4">
    <source>
        <dbReference type="Google" id="ProtNLM"/>
    </source>
</evidence>
<name>A0A9Q8TYR3_9GAMM</name>
<organism evidence="2 3">
    <name type="scientific">SAR86 cluster bacterium</name>
    <dbReference type="NCBI Taxonomy" id="2030880"/>
    <lineage>
        <taxon>Bacteria</taxon>
        <taxon>Pseudomonadati</taxon>
        <taxon>Pseudomonadota</taxon>
        <taxon>Gammaproteobacteria</taxon>
        <taxon>SAR86 cluster</taxon>
    </lineage>
</organism>
<reference evidence="2" key="1">
    <citation type="submission" date="2022-05" db="EMBL/GenBank/DDBJ databases">
        <title>Single-amplified genomics reveal most streamlined microbe among free-living bacteria.</title>
        <authorList>
            <person name="Roda-Garcia J."/>
            <person name="Haro-Moreno J.M."/>
            <person name="Rodriguez-Valera F."/>
            <person name="Almagro-Moreno S."/>
            <person name="Lopez-Perez M."/>
        </authorList>
    </citation>
    <scope>NUCLEOTIDE SEQUENCE</scope>
    <source>
        <strain evidence="2">TMED112-D2-2</strain>
    </source>
</reference>
<feature type="transmembrane region" description="Helical" evidence="1">
    <location>
        <begin position="215"/>
        <end position="234"/>
    </location>
</feature>
<feature type="transmembrane region" description="Helical" evidence="1">
    <location>
        <begin position="328"/>
        <end position="347"/>
    </location>
</feature>
<keyword evidence="1" id="KW-0812">Transmembrane</keyword>
<feature type="transmembrane region" description="Helical" evidence="1">
    <location>
        <begin position="107"/>
        <end position="126"/>
    </location>
</feature>
<dbReference type="Proteomes" id="UP001056381">
    <property type="component" value="Chromosome"/>
</dbReference>
<dbReference type="EMBL" id="CP097966">
    <property type="protein sequence ID" value="URQ63435.1"/>
    <property type="molecule type" value="Genomic_DNA"/>
</dbReference>
<evidence type="ECO:0000256" key="1">
    <source>
        <dbReference type="SAM" id="Phobius"/>
    </source>
</evidence>
<feature type="transmembrane region" description="Helical" evidence="1">
    <location>
        <begin position="132"/>
        <end position="148"/>
    </location>
</feature>
<dbReference type="AlphaFoldDB" id="A0A9Q8TYR3"/>
<protein>
    <recommendedName>
        <fullName evidence="4">DUF2029 domain-containing protein</fullName>
    </recommendedName>
</protein>